<comment type="caution">
    <text evidence="1">The sequence shown here is derived from an EMBL/GenBank/DDBJ whole genome shotgun (WGS) entry which is preliminary data.</text>
</comment>
<evidence type="ECO:0000313" key="1">
    <source>
        <dbReference type="EMBL" id="CAE7663658.1"/>
    </source>
</evidence>
<name>A0A812W8E3_SYMPI</name>
<accession>A0A812W8E3</accession>
<proteinExistence type="predicted"/>
<dbReference type="AlphaFoldDB" id="A0A812W8E3"/>
<organism evidence="1 2">
    <name type="scientific">Symbiodinium pilosum</name>
    <name type="common">Dinoflagellate</name>
    <dbReference type="NCBI Taxonomy" id="2952"/>
    <lineage>
        <taxon>Eukaryota</taxon>
        <taxon>Sar</taxon>
        <taxon>Alveolata</taxon>
        <taxon>Dinophyceae</taxon>
        <taxon>Suessiales</taxon>
        <taxon>Symbiodiniaceae</taxon>
        <taxon>Symbiodinium</taxon>
    </lineage>
</organism>
<gene>
    <name evidence="1" type="ORF">SPIL2461_LOCUS18098</name>
</gene>
<dbReference type="EMBL" id="CAJNIZ010043587">
    <property type="protein sequence ID" value="CAE7663658.1"/>
    <property type="molecule type" value="Genomic_DNA"/>
</dbReference>
<sequence length="82" mass="9052">KATSMKRIHSNFPAARPGRVCAKMERKQRSSASPLMPPIAGSGGESPTLWIHPMLSNNRSEFNGTVLRTGPRNEQLFYGKGR</sequence>
<protein>
    <submittedName>
        <fullName evidence="1">Uncharacterized protein</fullName>
    </submittedName>
</protein>
<keyword evidence="2" id="KW-1185">Reference proteome</keyword>
<evidence type="ECO:0000313" key="2">
    <source>
        <dbReference type="Proteomes" id="UP000649617"/>
    </source>
</evidence>
<reference evidence="1" key="1">
    <citation type="submission" date="2021-02" db="EMBL/GenBank/DDBJ databases">
        <authorList>
            <person name="Dougan E. K."/>
            <person name="Rhodes N."/>
            <person name="Thang M."/>
            <person name="Chan C."/>
        </authorList>
    </citation>
    <scope>NUCLEOTIDE SEQUENCE</scope>
</reference>
<dbReference type="Proteomes" id="UP000649617">
    <property type="component" value="Unassembled WGS sequence"/>
</dbReference>
<feature type="non-terminal residue" evidence="1">
    <location>
        <position position="82"/>
    </location>
</feature>